<protein>
    <submittedName>
        <fullName evidence="2">Uncharacterized protein</fullName>
    </submittedName>
</protein>
<evidence type="ECO:0000256" key="1">
    <source>
        <dbReference type="SAM" id="MobiDB-lite"/>
    </source>
</evidence>
<name>U1PCH5_9EURY</name>
<dbReference type="Proteomes" id="UP000030649">
    <property type="component" value="Unassembled WGS sequence"/>
</dbReference>
<dbReference type="HOGENOM" id="CLU_1987573_0_0_2"/>
<dbReference type="STRING" id="1238424.J07HQW1_01316"/>
<feature type="region of interest" description="Disordered" evidence="1">
    <location>
        <begin position="100"/>
        <end position="125"/>
    </location>
</feature>
<sequence length="125" mass="13278">MDPLDKQRAQYAALKIARDRALVVVLAYTAVRVGEILRDPDVTPWRAMGGHRLRGREYGCLPEEAAVGRCLHAQSRYLPVAQLPKTAGSADGMVARISDTQSADARRARAGGVGVSRPGGAIGGN</sequence>
<reference evidence="2 3" key="1">
    <citation type="journal article" date="2013" name="PLoS ONE">
        <title>Assembly-driven community genomics of a hypersaline microbial ecosystem.</title>
        <authorList>
            <person name="Podell S."/>
            <person name="Ugalde J.A."/>
            <person name="Narasingarao P."/>
            <person name="Banfield J.F."/>
            <person name="Heidelberg K.B."/>
            <person name="Allen E.E."/>
        </authorList>
    </citation>
    <scope>NUCLEOTIDE SEQUENCE [LARGE SCALE GENOMIC DNA]</scope>
    <source>
        <strain evidence="3">J07HQW1</strain>
    </source>
</reference>
<accession>U1PCH5</accession>
<gene>
    <name evidence="2" type="ORF">J07HQW1_01316</name>
</gene>
<proteinExistence type="predicted"/>
<evidence type="ECO:0000313" key="2">
    <source>
        <dbReference type="EMBL" id="ERG91282.1"/>
    </source>
</evidence>
<dbReference type="AlphaFoldDB" id="U1PCH5"/>
<dbReference type="EMBL" id="KE356560">
    <property type="protein sequence ID" value="ERG91282.1"/>
    <property type="molecule type" value="Genomic_DNA"/>
</dbReference>
<evidence type="ECO:0000313" key="3">
    <source>
        <dbReference type="Proteomes" id="UP000030649"/>
    </source>
</evidence>
<organism evidence="2 3">
    <name type="scientific">Haloquadratum walsbyi J07HQW1</name>
    <dbReference type="NCBI Taxonomy" id="1238424"/>
    <lineage>
        <taxon>Archaea</taxon>
        <taxon>Methanobacteriati</taxon>
        <taxon>Methanobacteriota</taxon>
        <taxon>Stenosarchaea group</taxon>
        <taxon>Halobacteria</taxon>
        <taxon>Halobacteriales</taxon>
        <taxon>Haloferacaceae</taxon>
        <taxon>Haloquadratum</taxon>
    </lineage>
</organism>